<dbReference type="InterPro" id="IPR028082">
    <property type="entry name" value="Peripla_BP_I"/>
</dbReference>
<feature type="signal peptide" evidence="5">
    <location>
        <begin position="1"/>
        <end position="21"/>
    </location>
</feature>
<keyword evidence="3" id="KW-0813">Transport</keyword>
<dbReference type="Proteomes" id="UP001149400">
    <property type="component" value="Unassembled WGS sequence"/>
</dbReference>
<dbReference type="Gene3D" id="3.40.190.170">
    <property type="entry name" value="Bacterial extracellular solute-binding protein, family 7"/>
    <property type="match status" value="1"/>
</dbReference>
<dbReference type="Gene3D" id="3.40.50.2300">
    <property type="match status" value="2"/>
</dbReference>
<comment type="caution">
    <text evidence="7">The sequence shown here is derived from an EMBL/GenBank/DDBJ whole genome shotgun (WGS) entry which is preliminary data.</text>
</comment>
<dbReference type="CDD" id="cd13603">
    <property type="entry name" value="PBP2_TRAP_Siap_TeaA_like"/>
    <property type="match status" value="1"/>
</dbReference>
<evidence type="ECO:0000313" key="8">
    <source>
        <dbReference type="Proteomes" id="UP001149400"/>
    </source>
</evidence>
<keyword evidence="4 5" id="KW-0732">Signal</keyword>
<dbReference type="InterPro" id="IPR018389">
    <property type="entry name" value="DctP_fam"/>
</dbReference>
<feature type="domain" description="Leucine-binding protein" evidence="6">
    <location>
        <begin position="348"/>
        <end position="666"/>
    </location>
</feature>
<dbReference type="Pfam" id="PF13458">
    <property type="entry name" value="Peripla_BP_6"/>
    <property type="match status" value="1"/>
</dbReference>
<dbReference type="NCBIfam" id="NF037995">
    <property type="entry name" value="TRAP_S1"/>
    <property type="match status" value="1"/>
</dbReference>
<dbReference type="EMBL" id="JAJUBC010000005">
    <property type="protein sequence ID" value="MDD1792791.1"/>
    <property type="molecule type" value="Genomic_DNA"/>
</dbReference>
<dbReference type="RefSeq" id="WP_274163672.1">
    <property type="nucleotide sequence ID" value="NZ_JAJUBC010000005.1"/>
</dbReference>
<protein>
    <submittedName>
        <fullName evidence="7">TRAP transporter substrate-binding protein DctP</fullName>
    </submittedName>
</protein>
<dbReference type="CDD" id="cd19979">
    <property type="entry name" value="PBP1_ABC_ligand_binding-like"/>
    <property type="match status" value="1"/>
</dbReference>
<comment type="similarity">
    <text evidence="2">Belongs to the leucine-binding protein family.</text>
</comment>
<evidence type="ECO:0000256" key="3">
    <source>
        <dbReference type="ARBA" id="ARBA00022448"/>
    </source>
</evidence>
<evidence type="ECO:0000313" key="7">
    <source>
        <dbReference type="EMBL" id="MDD1792791.1"/>
    </source>
</evidence>
<keyword evidence="8" id="KW-1185">Reference proteome</keyword>
<proteinExistence type="inferred from homology"/>
<dbReference type="PROSITE" id="PS51257">
    <property type="entry name" value="PROKAR_LIPOPROTEIN"/>
    <property type="match status" value="1"/>
</dbReference>
<evidence type="ECO:0000256" key="5">
    <source>
        <dbReference type="SAM" id="SignalP"/>
    </source>
</evidence>
<sequence length="703" mass="77862">MMRMLMLGMAVLLLTSCERNAQSNTKTAVKAETITLTLALSSASGKAELQTAEHFADLVDTTTQGEISVRVITPPSSTFDREIIAQVQQGELDIAITPSSKLSHLTPKMQILDLPYLFKDEAAARRVYNSNAGRTLLSDLKDHDLEGLALWPGGLKQLITNFPLLRFEDFNNKRFDTMESRVIREQFDAWGANTIAIAANQTADAFTQKAIDGTENTYANIAKLGIEDLHVIETNHGFLTFVMMMSSRKLKSLPSPLKTALMEAVKASALHHQILVNTARQEAIRVVKTQQAVIPVSPALLHDMEKSFKSLLELNRMAFGTVLVEQVLQAREDWKQTHSDTLIVALDADLQGSAALSGLAIRRGIELALDEINEQGGLLGKPVKLIARDNSMVPSRGVDNIKTFATQPNLLAIFGGISSPVMLAELDFIHENNMLMLAPWAAATPIVDSGRQPNFVFRVSVRDEYAAEFLLKGALNVSNNIGLLLVNNGWGRSNYKGLTEAMKKRSIEPASLEWFDWGEKEFADKTQRLVDQGAEVIIYVGNAVEGEKFLSVLSTLPDPPVVVSHWGITGSEFAKNAANALEKVDLRVLQTISFIDNDSPAVSSLASKYQRKYSTSSTKDIFAPSGTAHAYDLMNLLAQATRQANENSMVRIRQEMKKIRKHKGVMKEYLHPFKQQHDALTADDYIFTHYHNGKLHPLEQIRK</sequence>
<dbReference type="Pfam" id="PF03480">
    <property type="entry name" value="DctP"/>
    <property type="match status" value="1"/>
</dbReference>
<dbReference type="PANTHER" id="PTHR33376">
    <property type="match status" value="1"/>
</dbReference>
<comment type="similarity">
    <text evidence="1">Belongs to the bacterial solute-binding protein 7 family.</text>
</comment>
<reference evidence="7" key="1">
    <citation type="submission" date="2021-12" db="EMBL/GenBank/DDBJ databases">
        <title>Enterovibrio ZSDZ35 sp. nov. and Enterovibrio ZSDZ42 sp. nov., isolated from coastal seawater in Qingdao.</title>
        <authorList>
            <person name="Zhang P."/>
        </authorList>
    </citation>
    <scope>NUCLEOTIDE SEQUENCE</scope>
    <source>
        <strain evidence="7">ZSDZ42</strain>
    </source>
</reference>
<dbReference type="PANTHER" id="PTHR33376:SF7">
    <property type="entry name" value="C4-DICARBOXYLATE-BINDING PROTEIN DCTB"/>
    <property type="match status" value="1"/>
</dbReference>
<gene>
    <name evidence="7" type="primary">dctP</name>
    <name evidence="7" type="ORF">LRP50_06605</name>
</gene>
<organism evidence="7 8">
    <name type="scientific">Enterovibrio gelatinilyticus</name>
    <dbReference type="NCBI Taxonomy" id="2899819"/>
    <lineage>
        <taxon>Bacteria</taxon>
        <taxon>Pseudomonadati</taxon>
        <taxon>Pseudomonadota</taxon>
        <taxon>Gammaproteobacteria</taxon>
        <taxon>Vibrionales</taxon>
        <taxon>Vibrionaceae</taxon>
        <taxon>Enterovibrio</taxon>
    </lineage>
</organism>
<dbReference type="InterPro" id="IPR028081">
    <property type="entry name" value="Leu-bd"/>
</dbReference>
<name>A0ABT5QZ24_9GAMM</name>
<dbReference type="InterPro" id="IPR038404">
    <property type="entry name" value="TRAP_DctP_sf"/>
</dbReference>
<evidence type="ECO:0000256" key="1">
    <source>
        <dbReference type="ARBA" id="ARBA00009023"/>
    </source>
</evidence>
<evidence type="ECO:0000259" key="6">
    <source>
        <dbReference type="Pfam" id="PF13458"/>
    </source>
</evidence>
<evidence type="ECO:0000256" key="2">
    <source>
        <dbReference type="ARBA" id="ARBA00010062"/>
    </source>
</evidence>
<feature type="chain" id="PRO_5046901990" evidence="5">
    <location>
        <begin position="22"/>
        <end position="703"/>
    </location>
</feature>
<accession>A0ABT5QZ24</accession>
<evidence type="ECO:0000256" key="4">
    <source>
        <dbReference type="ARBA" id="ARBA00022729"/>
    </source>
</evidence>
<dbReference type="SUPFAM" id="SSF53822">
    <property type="entry name" value="Periplasmic binding protein-like I"/>
    <property type="match status" value="1"/>
</dbReference>